<dbReference type="GO" id="GO:0008757">
    <property type="term" value="F:S-adenosylmethionine-dependent methyltransferase activity"/>
    <property type="evidence" value="ECO:0007669"/>
    <property type="project" value="TreeGrafter"/>
</dbReference>
<comment type="similarity">
    <text evidence="2 8">Belongs to the methyltransferase superfamily.</text>
</comment>
<protein>
    <recommendedName>
        <fullName evidence="8">Methyltransferase</fullName>
        <ecNumber evidence="8">2.1.1.-</ecNumber>
    </recommendedName>
</protein>
<dbReference type="PANTHER" id="PTHR10108">
    <property type="entry name" value="SAM-DEPENDENT METHYLTRANSFERASE"/>
    <property type="match status" value="1"/>
</dbReference>
<keyword evidence="8" id="KW-0472">Membrane</keyword>
<keyword evidence="10" id="KW-1185">Reference proteome</keyword>
<gene>
    <name evidence="9" type="ORF">V8G54_022254</name>
</gene>
<evidence type="ECO:0000256" key="8">
    <source>
        <dbReference type="RuleBase" id="RU366043"/>
    </source>
</evidence>
<proteinExistence type="inferred from homology"/>
<dbReference type="GO" id="GO:0016020">
    <property type="term" value="C:membrane"/>
    <property type="evidence" value="ECO:0007669"/>
    <property type="project" value="UniProtKB-SubCell"/>
</dbReference>
<dbReference type="GO" id="GO:0005768">
    <property type="term" value="C:endosome"/>
    <property type="evidence" value="ECO:0007669"/>
    <property type="project" value="TreeGrafter"/>
</dbReference>
<dbReference type="GO" id="GO:0005802">
    <property type="term" value="C:trans-Golgi network"/>
    <property type="evidence" value="ECO:0007669"/>
    <property type="project" value="TreeGrafter"/>
</dbReference>
<keyword evidence="4 8" id="KW-0808">Transferase</keyword>
<evidence type="ECO:0000256" key="1">
    <source>
        <dbReference type="ARBA" id="ARBA00004606"/>
    </source>
</evidence>
<comment type="subcellular location">
    <subcellularLocation>
        <location evidence="7">Endomembrane system</location>
        <topology evidence="7">Single-pass membrane protein</topology>
    </subcellularLocation>
    <subcellularLocation>
        <location evidence="1 8">Membrane</location>
        <topology evidence="1 8">Single-pass type II membrane protein</topology>
    </subcellularLocation>
</comment>
<reference evidence="9 10" key="1">
    <citation type="journal article" date="2023" name="Life. Sci Alliance">
        <title>Evolutionary insights into 3D genome organization and epigenetic landscape of Vigna mungo.</title>
        <authorList>
            <person name="Junaid A."/>
            <person name="Singh B."/>
            <person name="Bhatia S."/>
        </authorList>
    </citation>
    <scope>NUCLEOTIDE SEQUENCE [LARGE SCALE GENOMIC DNA]</scope>
    <source>
        <strain evidence="9">Urdbean</strain>
    </source>
</reference>
<dbReference type="AlphaFoldDB" id="A0AAQ3NHM7"/>
<keyword evidence="6 8" id="KW-0325">Glycoprotein</keyword>
<dbReference type="Pfam" id="PF03141">
    <property type="entry name" value="Methyltransf_29"/>
    <property type="match status" value="3"/>
</dbReference>
<evidence type="ECO:0000256" key="4">
    <source>
        <dbReference type="ARBA" id="ARBA00022679"/>
    </source>
</evidence>
<evidence type="ECO:0000256" key="7">
    <source>
        <dbReference type="ARBA" id="ARBA00037847"/>
    </source>
</evidence>
<evidence type="ECO:0000256" key="3">
    <source>
        <dbReference type="ARBA" id="ARBA00022603"/>
    </source>
</evidence>
<keyword evidence="3 8" id="KW-0489">Methyltransferase</keyword>
<dbReference type="Gene3D" id="3.40.50.150">
    <property type="entry name" value="Vaccinia Virus protein VP39"/>
    <property type="match status" value="1"/>
</dbReference>
<dbReference type="GO" id="GO:0032259">
    <property type="term" value="P:methylation"/>
    <property type="evidence" value="ECO:0007669"/>
    <property type="project" value="UniProtKB-KW"/>
</dbReference>
<feature type="transmembrane region" description="Helical" evidence="8">
    <location>
        <begin position="20"/>
        <end position="40"/>
    </location>
</feature>
<dbReference type="InterPro" id="IPR004159">
    <property type="entry name" value="Put_SAM_MeTrfase"/>
</dbReference>
<sequence length="653" mass="73421">MGHSNSSSPSKRGHARQWRLLDLVIGVFFFLVVLFFVMVFTPLGDSLAASGRQTLLLSGADSRHRHQLVEAVETAGRGVEACPADTADYMPCEDPRLNSQLSREMNYYRERHCPRPEESPLCLIPPPNGYRVPVPWPESLHKSKDQGGSFVDLEFGMGRGFAAFGSWTLLPIWHSNMPYNKIADRKGHQGWMKLEGQHFIFPGGGTMFPDGAEQYIEKLGQYIPISGGVLRTALDMGCGVASFGGFMLSHNILTMSFAPRDSHKAQIQFALERGIPAFVAMLGTRRLPFPAFGFDLVHCSRCLIPFTAYSKFLYCSSLVCLPIFYMLLTSLMQQICLADASYFIEVDRLLRPGGYLVISGPPVQWHKQDKEWSDLQAVARILCYELIAVDGNTVIWKKPAGETCLPNENEFGLQLCDESDDPSQAWYFKLKKCVSRTSVKGDYAIGVIPKWPERLTATPPRSTLLKNGVDLFEADTKRWVRRVAHYKNYLKTKLGTQFVRNVMDMNALFGGFAAALKSDPVWVMNVVPAEKPPTLDVIFDRGLIGVYHDWCEPFSTYPRSYDLIHVASIESLIKDPASGKSRMLKMNDLLLQLEIDRMLRPEGTVVVRDAPEVIDKVARIAGAVRWKPTIYDKEPESHGREKILVATKTLWKL</sequence>
<evidence type="ECO:0000256" key="2">
    <source>
        <dbReference type="ARBA" id="ARBA00008361"/>
    </source>
</evidence>
<dbReference type="Proteomes" id="UP001374535">
    <property type="component" value="Chromosome 6"/>
</dbReference>
<evidence type="ECO:0000256" key="5">
    <source>
        <dbReference type="ARBA" id="ARBA00022968"/>
    </source>
</evidence>
<dbReference type="SUPFAM" id="SSF53335">
    <property type="entry name" value="S-adenosyl-L-methionine-dependent methyltransferases"/>
    <property type="match status" value="2"/>
</dbReference>
<evidence type="ECO:0000313" key="9">
    <source>
        <dbReference type="EMBL" id="WVZ08908.1"/>
    </source>
</evidence>
<dbReference type="EMBL" id="CP144695">
    <property type="protein sequence ID" value="WVZ08908.1"/>
    <property type="molecule type" value="Genomic_DNA"/>
</dbReference>
<dbReference type="InterPro" id="IPR029063">
    <property type="entry name" value="SAM-dependent_MTases_sf"/>
</dbReference>
<evidence type="ECO:0000256" key="6">
    <source>
        <dbReference type="ARBA" id="ARBA00023180"/>
    </source>
</evidence>
<dbReference type="EC" id="2.1.1.-" evidence="8"/>
<dbReference type="PANTHER" id="PTHR10108:SF1169">
    <property type="entry name" value="METHYLTRANSFERASE"/>
    <property type="match status" value="1"/>
</dbReference>
<keyword evidence="8" id="KW-0812">Transmembrane</keyword>
<evidence type="ECO:0000313" key="10">
    <source>
        <dbReference type="Proteomes" id="UP001374535"/>
    </source>
</evidence>
<accession>A0AAQ3NHM7</accession>
<keyword evidence="5 8" id="KW-0735">Signal-anchor</keyword>
<name>A0AAQ3NHM7_VIGMU</name>
<organism evidence="9 10">
    <name type="scientific">Vigna mungo</name>
    <name type="common">Black gram</name>
    <name type="synonym">Phaseolus mungo</name>
    <dbReference type="NCBI Taxonomy" id="3915"/>
    <lineage>
        <taxon>Eukaryota</taxon>
        <taxon>Viridiplantae</taxon>
        <taxon>Streptophyta</taxon>
        <taxon>Embryophyta</taxon>
        <taxon>Tracheophyta</taxon>
        <taxon>Spermatophyta</taxon>
        <taxon>Magnoliopsida</taxon>
        <taxon>eudicotyledons</taxon>
        <taxon>Gunneridae</taxon>
        <taxon>Pentapetalae</taxon>
        <taxon>rosids</taxon>
        <taxon>fabids</taxon>
        <taxon>Fabales</taxon>
        <taxon>Fabaceae</taxon>
        <taxon>Papilionoideae</taxon>
        <taxon>50 kb inversion clade</taxon>
        <taxon>NPAAA clade</taxon>
        <taxon>indigoferoid/millettioid clade</taxon>
        <taxon>Phaseoleae</taxon>
        <taxon>Vigna</taxon>
    </lineage>
</organism>
<keyword evidence="8" id="KW-1133">Transmembrane helix</keyword>